<proteinExistence type="predicted"/>
<evidence type="ECO:0000313" key="2">
    <source>
        <dbReference type="Proteomes" id="UP000789920"/>
    </source>
</evidence>
<dbReference type="Proteomes" id="UP000789920">
    <property type="component" value="Unassembled WGS sequence"/>
</dbReference>
<dbReference type="EMBL" id="CAJVQC010000591">
    <property type="protein sequence ID" value="CAG8475075.1"/>
    <property type="molecule type" value="Genomic_DNA"/>
</dbReference>
<accession>A0ACA9KI73</accession>
<comment type="caution">
    <text evidence="1">The sequence shown here is derived from an EMBL/GenBank/DDBJ whole genome shotgun (WGS) entry which is preliminary data.</text>
</comment>
<reference evidence="1" key="1">
    <citation type="submission" date="2021-06" db="EMBL/GenBank/DDBJ databases">
        <authorList>
            <person name="Kallberg Y."/>
            <person name="Tangrot J."/>
            <person name="Rosling A."/>
        </authorList>
    </citation>
    <scope>NUCLEOTIDE SEQUENCE</scope>
    <source>
        <strain evidence="1">MA461A</strain>
    </source>
</reference>
<keyword evidence="2" id="KW-1185">Reference proteome</keyword>
<name>A0ACA9KI73_9GLOM</name>
<gene>
    <name evidence="1" type="ORF">RPERSI_LOCUS742</name>
</gene>
<protein>
    <submittedName>
        <fullName evidence="1">32406_t:CDS:1</fullName>
    </submittedName>
</protein>
<sequence>MGGSDSFGSRLHTHRSAQGSKQFTVHCPENLFYYVFHQEPGFEYQVAQRKYKCTYKGQDGYQRIGYIFTHPAWGEKTTKTGSEVRVMTEKKDLETQQMLKLSLSFFGKSERLMKNIMRKFILGHMGF</sequence>
<evidence type="ECO:0000313" key="1">
    <source>
        <dbReference type="EMBL" id="CAG8475075.1"/>
    </source>
</evidence>
<organism evidence="1 2">
    <name type="scientific">Racocetra persica</name>
    <dbReference type="NCBI Taxonomy" id="160502"/>
    <lineage>
        <taxon>Eukaryota</taxon>
        <taxon>Fungi</taxon>
        <taxon>Fungi incertae sedis</taxon>
        <taxon>Mucoromycota</taxon>
        <taxon>Glomeromycotina</taxon>
        <taxon>Glomeromycetes</taxon>
        <taxon>Diversisporales</taxon>
        <taxon>Gigasporaceae</taxon>
        <taxon>Racocetra</taxon>
    </lineage>
</organism>